<evidence type="ECO:0000313" key="6">
    <source>
        <dbReference type="EMBL" id="MFA9476676.1"/>
    </source>
</evidence>
<protein>
    <submittedName>
        <fullName evidence="6">FAD-dependent oxidoreductase</fullName>
        <ecNumber evidence="6">1.-.-.-</ecNumber>
    </submittedName>
</protein>
<proteinExistence type="predicted"/>
<dbReference type="RefSeq" id="WP_425343606.1">
    <property type="nucleotide sequence ID" value="NZ_JBGUBD010000001.1"/>
</dbReference>
<evidence type="ECO:0000256" key="3">
    <source>
        <dbReference type="ARBA" id="ARBA00023002"/>
    </source>
</evidence>
<evidence type="ECO:0000256" key="1">
    <source>
        <dbReference type="ARBA" id="ARBA00022485"/>
    </source>
</evidence>
<organism evidence="6 7">
    <name type="scientific">Natronomicrosphaera hydrolytica</name>
    <dbReference type="NCBI Taxonomy" id="3242702"/>
    <lineage>
        <taxon>Bacteria</taxon>
        <taxon>Pseudomonadati</taxon>
        <taxon>Planctomycetota</taxon>
        <taxon>Phycisphaerae</taxon>
        <taxon>Phycisphaerales</taxon>
        <taxon>Phycisphaeraceae</taxon>
        <taxon>Natronomicrosphaera</taxon>
    </lineage>
</organism>
<keyword evidence="4" id="KW-0408">Iron</keyword>
<keyword evidence="5" id="KW-0411">Iron-sulfur</keyword>
<evidence type="ECO:0000256" key="2">
    <source>
        <dbReference type="ARBA" id="ARBA00022723"/>
    </source>
</evidence>
<keyword evidence="2" id="KW-0479">Metal-binding</keyword>
<evidence type="ECO:0000256" key="5">
    <source>
        <dbReference type="ARBA" id="ARBA00023014"/>
    </source>
</evidence>
<keyword evidence="3 6" id="KW-0560">Oxidoreductase</keyword>
<dbReference type="EMBL" id="JBGUBD010000001">
    <property type="protein sequence ID" value="MFA9476676.1"/>
    <property type="molecule type" value="Genomic_DNA"/>
</dbReference>
<gene>
    <name evidence="6" type="ORF">ACERK3_00070</name>
</gene>
<keyword evidence="1" id="KW-0004">4Fe-4S</keyword>
<dbReference type="SUPFAM" id="SSF51905">
    <property type="entry name" value="FAD/NAD(P)-binding domain"/>
    <property type="match status" value="1"/>
</dbReference>
<name>A0ABV4TZI1_9BACT</name>
<keyword evidence="7" id="KW-1185">Reference proteome</keyword>
<dbReference type="GO" id="GO:0016491">
    <property type="term" value="F:oxidoreductase activity"/>
    <property type="evidence" value="ECO:0007669"/>
    <property type="project" value="UniProtKB-KW"/>
</dbReference>
<evidence type="ECO:0000256" key="4">
    <source>
        <dbReference type="ARBA" id="ARBA00023004"/>
    </source>
</evidence>
<dbReference type="Gene3D" id="3.50.50.60">
    <property type="entry name" value="FAD/NAD(P)-binding domain"/>
    <property type="match status" value="1"/>
</dbReference>
<accession>A0ABV4TZI1</accession>
<dbReference type="EC" id="1.-.-.-" evidence="6"/>
<dbReference type="Proteomes" id="UP001575105">
    <property type="component" value="Unassembled WGS sequence"/>
</dbReference>
<dbReference type="InterPro" id="IPR036188">
    <property type="entry name" value="FAD/NAD-bd_sf"/>
</dbReference>
<reference evidence="6 7" key="1">
    <citation type="submission" date="2024-08" db="EMBL/GenBank/DDBJ databases">
        <title>Whole-genome sequencing of halo(alkali)philic microorganisms from hypersaline lakes.</title>
        <authorList>
            <person name="Sorokin D.Y."/>
            <person name="Merkel A.Y."/>
            <person name="Messina E."/>
            <person name="Yakimov M."/>
        </authorList>
    </citation>
    <scope>NUCLEOTIDE SEQUENCE [LARGE SCALE GENOMIC DNA]</scope>
    <source>
        <strain evidence="6 7">AB-hyl4</strain>
    </source>
</reference>
<dbReference type="InterPro" id="IPR039650">
    <property type="entry name" value="HdrA-like"/>
</dbReference>
<comment type="caution">
    <text evidence="6">The sequence shown here is derived from an EMBL/GenBank/DDBJ whole genome shotgun (WGS) entry which is preliminary data.</text>
</comment>
<dbReference type="PANTHER" id="PTHR43498">
    <property type="entry name" value="FERREDOXIN:COB-COM HETERODISULFIDE REDUCTASE SUBUNIT A"/>
    <property type="match status" value="1"/>
</dbReference>
<evidence type="ECO:0000313" key="7">
    <source>
        <dbReference type="Proteomes" id="UP001575105"/>
    </source>
</evidence>
<dbReference type="Pfam" id="PF12831">
    <property type="entry name" value="FAD_oxidored"/>
    <property type="match status" value="1"/>
</dbReference>
<dbReference type="PANTHER" id="PTHR43498:SF1">
    <property type="entry name" value="COB--COM HETERODISULFIDE REDUCTASE IRON-SULFUR SUBUNIT A"/>
    <property type="match status" value="1"/>
</dbReference>
<sequence>MQSTYYNEPARDVPVVEHTDVMVAGGGPAGVAAAIAAARTGARVRLLETHGSLGGVWTSSLLCWILDKDNKPGVMQEILAGLDAADARNQSNAYDPEVMKHLLERMCLEAGVDVRLHTRVCAAARDSENRLAVVLTESKSGREAWAAKVFVDATGDGDLAAEAGCGFDLGRDAAGEAQPMSLMCLVAGLRYDELNARRLCRGGNVSKSEAKRALAAEMARHGLSPSYADPTLFPVRDDLFGVMVNHEYGVSALDAQQITEATLRARAELHHIISTLRHTGDIWRDARIIATAEQIGVREARRIHGRYTVSTEDLVQGQRHDDAVCRVTFGIDVHATNPARAGTKAVEHLPFKSQPYDIPYRALLARDVDGLLLAGRCISGDFIAHSSYRVTGNAVAMGEAAGVAAAVSVQQNQLPHQLDWGAQIKCALHRYRLHSSGKSSGHAACGQ</sequence>